<dbReference type="EMBL" id="CATQJA010002664">
    <property type="protein sequence ID" value="CAJ0582029.1"/>
    <property type="molecule type" value="Genomic_DNA"/>
</dbReference>
<sequence>MSTPPTTTTLGEEATPSNPAGSFPISAQSQLNPYFSTFPYGYQTAPEFSTFGYLPGTATSTAAWHTPQNPHVAFSRTFNSMGLGLDQTRSFQTMTTNLGKRKRRVLFTQQQVIMLERRFATQRYLNATDRDTLARSIGLAPNQVKIWFQNARYKQKRQEKEKKMGGRMSGSGGSCKDGDDRDSRDCESPDSHTTSSGSPNGMVKIEEKEIKPELLKGDSQVPLAGTVLDCSLYENPFYHQMPTATGGYNPQGLAFGPFAQSYPYPYGQTFMNPHRL</sequence>
<dbReference type="PANTHER" id="PTHR24340">
    <property type="entry name" value="HOMEOBOX PROTEIN NKX"/>
    <property type="match status" value="1"/>
</dbReference>
<dbReference type="PANTHER" id="PTHR24340:SF107">
    <property type="entry name" value="HOMEOBOX DOMAIN-CONTAINING PROTEIN"/>
    <property type="match status" value="1"/>
</dbReference>
<dbReference type="GO" id="GO:0030154">
    <property type="term" value="P:cell differentiation"/>
    <property type="evidence" value="ECO:0007669"/>
    <property type="project" value="TreeGrafter"/>
</dbReference>
<dbReference type="GO" id="GO:0000981">
    <property type="term" value="F:DNA-binding transcription factor activity, RNA polymerase II-specific"/>
    <property type="evidence" value="ECO:0007669"/>
    <property type="project" value="InterPro"/>
</dbReference>
<dbReference type="SUPFAM" id="SSF46689">
    <property type="entry name" value="Homeodomain-like"/>
    <property type="match status" value="1"/>
</dbReference>
<dbReference type="InterPro" id="IPR009057">
    <property type="entry name" value="Homeodomain-like_sf"/>
</dbReference>
<dbReference type="Pfam" id="PF00046">
    <property type="entry name" value="Homeodomain"/>
    <property type="match status" value="1"/>
</dbReference>
<reference evidence="9" key="1">
    <citation type="submission" date="2023-06" db="EMBL/GenBank/DDBJ databases">
        <authorList>
            <person name="Delattre M."/>
        </authorList>
    </citation>
    <scope>NUCLEOTIDE SEQUENCE</scope>
    <source>
        <strain evidence="9">AF72</strain>
    </source>
</reference>
<dbReference type="SMART" id="SM00389">
    <property type="entry name" value="HOX"/>
    <property type="match status" value="1"/>
</dbReference>
<evidence type="ECO:0000256" key="6">
    <source>
        <dbReference type="RuleBase" id="RU000682"/>
    </source>
</evidence>
<dbReference type="PROSITE" id="PS00027">
    <property type="entry name" value="HOMEOBOX_1"/>
    <property type="match status" value="1"/>
</dbReference>
<dbReference type="GO" id="GO:0005634">
    <property type="term" value="C:nucleus"/>
    <property type="evidence" value="ECO:0007669"/>
    <property type="project" value="UniProtKB-SubCell"/>
</dbReference>
<dbReference type="CDD" id="cd00086">
    <property type="entry name" value="homeodomain"/>
    <property type="match status" value="1"/>
</dbReference>
<evidence type="ECO:0000256" key="4">
    <source>
        <dbReference type="ARBA" id="ARBA00023242"/>
    </source>
</evidence>
<dbReference type="GO" id="GO:0000978">
    <property type="term" value="F:RNA polymerase II cis-regulatory region sequence-specific DNA binding"/>
    <property type="evidence" value="ECO:0007669"/>
    <property type="project" value="TreeGrafter"/>
</dbReference>
<comment type="subcellular location">
    <subcellularLocation>
        <location evidence="1 5 6">Nucleus</location>
    </subcellularLocation>
</comment>
<accession>A0AA36D977</accession>
<feature type="DNA-binding region" description="Homeobox" evidence="5">
    <location>
        <begin position="100"/>
        <end position="159"/>
    </location>
</feature>
<dbReference type="AlphaFoldDB" id="A0AA36D977"/>
<evidence type="ECO:0000256" key="2">
    <source>
        <dbReference type="ARBA" id="ARBA00023125"/>
    </source>
</evidence>
<evidence type="ECO:0000259" key="8">
    <source>
        <dbReference type="PROSITE" id="PS50071"/>
    </source>
</evidence>
<keyword evidence="4 5" id="KW-0539">Nucleus</keyword>
<comment type="caution">
    <text evidence="9">The sequence shown here is derived from an EMBL/GenBank/DDBJ whole genome shotgun (WGS) entry which is preliminary data.</text>
</comment>
<keyword evidence="3 5" id="KW-0371">Homeobox</keyword>
<name>A0AA36D977_9BILA</name>
<dbReference type="PROSITE" id="PS50071">
    <property type="entry name" value="HOMEOBOX_2"/>
    <property type="match status" value="1"/>
</dbReference>
<dbReference type="InterPro" id="IPR001356">
    <property type="entry name" value="HD"/>
</dbReference>
<keyword evidence="10" id="KW-1185">Reference proteome</keyword>
<feature type="region of interest" description="Disordered" evidence="7">
    <location>
        <begin position="157"/>
        <end position="203"/>
    </location>
</feature>
<gene>
    <name evidence="9" type="ORF">MSPICULIGERA_LOCUS20172</name>
</gene>
<organism evidence="9 10">
    <name type="scientific">Mesorhabditis spiculigera</name>
    <dbReference type="NCBI Taxonomy" id="96644"/>
    <lineage>
        <taxon>Eukaryota</taxon>
        <taxon>Metazoa</taxon>
        <taxon>Ecdysozoa</taxon>
        <taxon>Nematoda</taxon>
        <taxon>Chromadorea</taxon>
        <taxon>Rhabditida</taxon>
        <taxon>Rhabditina</taxon>
        <taxon>Rhabditomorpha</taxon>
        <taxon>Rhabditoidea</taxon>
        <taxon>Rhabditidae</taxon>
        <taxon>Mesorhabditinae</taxon>
        <taxon>Mesorhabditis</taxon>
    </lineage>
</organism>
<dbReference type="Proteomes" id="UP001177023">
    <property type="component" value="Unassembled WGS sequence"/>
</dbReference>
<keyword evidence="2 5" id="KW-0238">DNA-binding</keyword>
<evidence type="ECO:0000313" key="9">
    <source>
        <dbReference type="EMBL" id="CAJ0582029.1"/>
    </source>
</evidence>
<evidence type="ECO:0000256" key="7">
    <source>
        <dbReference type="SAM" id="MobiDB-lite"/>
    </source>
</evidence>
<protein>
    <recommendedName>
        <fullName evidence="8">Homeobox domain-containing protein</fullName>
    </recommendedName>
</protein>
<evidence type="ECO:0000256" key="5">
    <source>
        <dbReference type="PROSITE-ProRule" id="PRU00108"/>
    </source>
</evidence>
<dbReference type="InterPro" id="IPR017970">
    <property type="entry name" value="Homeobox_CS"/>
</dbReference>
<proteinExistence type="predicted"/>
<dbReference type="InterPro" id="IPR050394">
    <property type="entry name" value="Homeobox_NK-like"/>
</dbReference>
<feature type="domain" description="Homeobox" evidence="8">
    <location>
        <begin position="98"/>
        <end position="158"/>
    </location>
</feature>
<feature type="compositionally biased region" description="Basic and acidic residues" evidence="7">
    <location>
        <begin position="176"/>
        <end position="190"/>
    </location>
</feature>
<feature type="non-terminal residue" evidence="9">
    <location>
        <position position="276"/>
    </location>
</feature>
<feature type="region of interest" description="Disordered" evidence="7">
    <location>
        <begin position="1"/>
        <end position="23"/>
    </location>
</feature>
<dbReference type="FunFam" id="1.10.10.60:FF:000678">
    <property type="entry name" value="C. Elegans Homeobox"/>
    <property type="match status" value="1"/>
</dbReference>
<evidence type="ECO:0000256" key="1">
    <source>
        <dbReference type="ARBA" id="ARBA00004123"/>
    </source>
</evidence>
<evidence type="ECO:0000256" key="3">
    <source>
        <dbReference type="ARBA" id="ARBA00023155"/>
    </source>
</evidence>
<dbReference type="Gene3D" id="1.10.10.60">
    <property type="entry name" value="Homeodomain-like"/>
    <property type="match status" value="1"/>
</dbReference>
<evidence type="ECO:0000313" key="10">
    <source>
        <dbReference type="Proteomes" id="UP001177023"/>
    </source>
</evidence>